<protein>
    <submittedName>
        <fullName evidence="1">Uncharacterized protein</fullName>
    </submittedName>
</protein>
<dbReference type="Proteomes" id="UP000309997">
    <property type="component" value="Unassembled WGS sequence"/>
</dbReference>
<evidence type="ECO:0000313" key="2">
    <source>
        <dbReference type="Proteomes" id="UP000309997"/>
    </source>
</evidence>
<dbReference type="EMBL" id="RCHU02000011">
    <property type="protein sequence ID" value="KAL3576861.1"/>
    <property type="molecule type" value="Genomic_DNA"/>
</dbReference>
<sequence length="99" mass="11359">MRAVAALIPEKPCQGALISDVEIRNRSPEKTENCRDCFKVYECMPDTNDALITLSKHMESTEFDRRENSHLVLETIEASREPTDANYHPTSGIRDKHRK</sequence>
<keyword evidence="2" id="KW-1185">Reference proteome</keyword>
<reference evidence="1 2" key="1">
    <citation type="journal article" date="2024" name="Plant Biotechnol. J.">
        <title>Genome and CRISPR/Cas9 system of a widespread forest tree (Populus alba) in the world.</title>
        <authorList>
            <person name="Liu Y.J."/>
            <person name="Jiang P.F."/>
            <person name="Han X.M."/>
            <person name="Li X.Y."/>
            <person name="Wang H.M."/>
            <person name="Wang Y.J."/>
            <person name="Wang X.X."/>
            <person name="Zeng Q.Y."/>
        </authorList>
    </citation>
    <scope>NUCLEOTIDE SEQUENCE [LARGE SCALE GENOMIC DNA]</scope>
    <source>
        <strain evidence="2">cv. PAL-ZL1</strain>
    </source>
</reference>
<proteinExistence type="predicted"/>
<accession>A0ACC4BF27</accession>
<gene>
    <name evidence="1" type="ORF">D5086_022144</name>
</gene>
<organism evidence="1 2">
    <name type="scientific">Populus alba</name>
    <name type="common">White poplar</name>
    <dbReference type="NCBI Taxonomy" id="43335"/>
    <lineage>
        <taxon>Eukaryota</taxon>
        <taxon>Viridiplantae</taxon>
        <taxon>Streptophyta</taxon>
        <taxon>Embryophyta</taxon>
        <taxon>Tracheophyta</taxon>
        <taxon>Spermatophyta</taxon>
        <taxon>Magnoliopsida</taxon>
        <taxon>eudicotyledons</taxon>
        <taxon>Gunneridae</taxon>
        <taxon>Pentapetalae</taxon>
        <taxon>rosids</taxon>
        <taxon>fabids</taxon>
        <taxon>Malpighiales</taxon>
        <taxon>Salicaceae</taxon>
        <taxon>Saliceae</taxon>
        <taxon>Populus</taxon>
    </lineage>
</organism>
<name>A0ACC4BF27_POPAL</name>
<comment type="caution">
    <text evidence="1">The sequence shown here is derived from an EMBL/GenBank/DDBJ whole genome shotgun (WGS) entry which is preliminary data.</text>
</comment>
<evidence type="ECO:0000313" key="1">
    <source>
        <dbReference type="EMBL" id="KAL3576861.1"/>
    </source>
</evidence>